<evidence type="ECO:0000256" key="3">
    <source>
        <dbReference type="ARBA" id="ARBA00022990"/>
    </source>
</evidence>
<evidence type="ECO:0000256" key="5">
    <source>
        <dbReference type="ARBA" id="ARBA00037584"/>
    </source>
</evidence>
<comment type="function">
    <text evidence="5">This protein causes differentiation of brain cells, stimulation of neural regeneration, and inhibition of proliferation of tumor cells.</text>
</comment>
<dbReference type="PANTHER" id="PTHR11249">
    <property type="entry name" value="GLIAL FACTOR NATURATION FACTOR"/>
    <property type="match status" value="1"/>
</dbReference>
<evidence type="ECO:0000256" key="1">
    <source>
        <dbReference type="ARBA" id="ARBA00010055"/>
    </source>
</evidence>
<evidence type="ECO:0000256" key="2">
    <source>
        <dbReference type="ARBA" id="ARBA00022553"/>
    </source>
</evidence>
<sequence>MSESLVVCDVAEDLVEKLRKFRFRKETNNAAIIMKIDKDKQLVVLDEEHEGISPDELKDELPERQPRFIVYSYKYQHDDGRVSYPLCFIFSSPVGCKPEQQMMYAGSKNKLVQTAELTKIIAFDELKTDYKNPIDQCNTLNPTVEKVKKIKRVKIALKLVLPEYLIHAFFCVMFLCATEWLTLGLNMPLLAYHIWRYMSRPVMSGPGLYDPTTIMNADILAYCQKEGWCKLAFYLLSFFYYLYGMIYVLVSS</sequence>
<feature type="transmembrane region" description="Helical" evidence="7">
    <location>
        <begin position="231"/>
        <end position="250"/>
    </location>
</feature>
<evidence type="ECO:0000313" key="9">
    <source>
        <dbReference type="Ensembl" id="ENSPMRP00000002252.1"/>
    </source>
</evidence>
<protein>
    <recommendedName>
        <fullName evidence="6">Glia maturation factor beta</fullName>
    </recommendedName>
</protein>
<organism evidence="9 10">
    <name type="scientific">Podarcis muralis</name>
    <name type="common">Wall lizard</name>
    <name type="synonym">Lacerta muralis</name>
    <dbReference type="NCBI Taxonomy" id="64176"/>
    <lineage>
        <taxon>Eukaryota</taxon>
        <taxon>Metazoa</taxon>
        <taxon>Chordata</taxon>
        <taxon>Craniata</taxon>
        <taxon>Vertebrata</taxon>
        <taxon>Euteleostomi</taxon>
        <taxon>Lepidosauria</taxon>
        <taxon>Squamata</taxon>
        <taxon>Bifurcata</taxon>
        <taxon>Unidentata</taxon>
        <taxon>Episquamata</taxon>
        <taxon>Laterata</taxon>
        <taxon>Lacertibaenia</taxon>
        <taxon>Lacertidae</taxon>
        <taxon>Podarcis</taxon>
    </lineage>
</organism>
<keyword evidence="2" id="KW-0597">Phosphoprotein</keyword>
<evidence type="ECO:0000259" key="8">
    <source>
        <dbReference type="PROSITE" id="PS51263"/>
    </source>
</evidence>
<reference evidence="9" key="2">
    <citation type="submission" date="2025-05" db="UniProtKB">
        <authorList>
            <consortium name="Ensembl"/>
        </authorList>
    </citation>
    <scope>IDENTIFICATION</scope>
</reference>
<evidence type="ECO:0000256" key="6">
    <source>
        <dbReference type="ARBA" id="ARBA00040492"/>
    </source>
</evidence>
<keyword evidence="3" id="KW-0007">Acetylation</keyword>
<dbReference type="FunFam" id="3.40.20.10:FF:000024">
    <property type="entry name" value="Glia maturation factor"/>
    <property type="match status" value="1"/>
</dbReference>
<dbReference type="Pfam" id="PF00241">
    <property type="entry name" value="Cofilin_ADF"/>
    <property type="match status" value="1"/>
</dbReference>
<dbReference type="InterPro" id="IPR003377">
    <property type="entry name" value="Cornichon"/>
</dbReference>
<dbReference type="SUPFAM" id="SSF55753">
    <property type="entry name" value="Actin depolymerizing proteins"/>
    <property type="match status" value="1"/>
</dbReference>
<dbReference type="Ensembl" id="ENSPMRT00000002316.1">
    <property type="protein sequence ID" value="ENSPMRP00000002173.1"/>
    <property type="gene ID" value="ENSPMRG00000001589.1"/>
</dbReference>
<dbReference type="PANTHER" id="PTHR11249:SF3">
    <property type="entry name" value="GLIA MATURATION FACTOR BETA"/>
    <property type="match status" value="1"/>
</dbReference>
<dbReference type="SMART" id="SM01398">
    <property type="entry name" value="Cornichon"/>
    <property type="match status" value="1"/>
</dbReference>
<feature type="transmembrane region" description="Helical" evidence="7">
    <location>
        <begin position="164"/>
        <end position="190"/>
    </location>
</feature>
<dbReference type="PROSITE" id="PS01340">
    <property type="entry name" value="CORNICHON"/>
    <property type="match status" value="1"/>
</dbReference>
<dbReference type="Ensembl" id="ENSPMRT00000002395.1">
    <property type="protein sequence ID" value="ENSPMRP00000002252.1"/>
    <property type="gene ID" value="ENSPMRG00000001589.1"/>
</dbReference>
<dbReference type="GeneTree" id="ENSGT00390000008920"/>
<reference evidence="9 10" key="1">
    <citation type="journal article" date="2019" name="Proc. Natl. Acad. Sci. U.S.A.">
        <title>Regulatory changes in pterin and carotenoid genes underlie balanced color polymorphisms in the wall lizard.</title>
        <authorList>
            <person name="Andrade P."/>
            <person name="Pinho C."/>
            <person name="Perez I de Lanuza G."/>
            <person name="Afonso S."/>
            <person name="Brejcha J."/>
            <person name="Rubin C.J."/>
            <person name="Wallerman O."/>
            <person name="Pereira P."/>
            <person name="Sabatino S.J."/>
            <person name="Bellati A."/>
            <person name="Pellitteri-Rosa D."/>
            <person name="Bosakova Z."/>
            <person name="Bunikis I."/>
            <person name="Carretero M.A."/>
            <person name="Feiner N."/>
            <person name="Marsik P."/>
            <person name="Pauperio F."/>
            <person name="Salvi D."/>
            <person name="Soler L."/>
            <person name="While G.M."/>
            <person name="Uller T."/>
            <person name="Font E."/>
            <person name="Andersson L."/>
            <person name="Carneiro M."/>
        </authorList>
    </citation>
    <scope>NUCLEOTIDE SEQUENCE</scope>
</reference>
<dbReference type="Proteomes" id="UP000472272">
    <property type="component" value="Chromosome 1"/>
</dbReference>
<dbReference type="GO" id="GO:0071846">
    <property type="term" value="P:actin filament debranching"/>
    <property type="evidence" value="ECO:0007669"/>
    <property type="project" value="InterPro"/>
</dbReference>
<keyword evidence="10" id="KW-1185">Reference proteome</keyword>
<dbReference type="GO" id="GO:0071933">
    <property type="term" value="F:Arp2/3 complex binding"/>
    <property type="evidence" value="ECO:0007669"/>
    <property type="project" value="InterPro"/>
</dbReference>
<name>A0A670HT28_PODMU</name>
<feature type="domain" description="ADF-H" evidence="8">
    <location>
        <begin position="4"/>
        <end position="138"/>
    </location>
</feature>
<dbReference type="Gene3D" id="3.40.20.10">
    <property type="entry name" value="Severin"/>
    <property type="match status" value="1"/>
</dbReference>
<dbReference type="InterPro" id="IPR029006">
    <property type="entry name" value="ADF-H/Gelsolin-like_dom_sf"/>
</dbReference>
<keyword evidence="4" id="KW-0339">Growth factor</keyword>
<dbReference type="InterPro" id="IPR033466">
    <property type="entry name" value="Cornichon_conserved"/>
</dbReference>
<dbReference type="GO" id="GO:0003779">
    <property type="term" value="F:actin binding"/>
    <property type="evidence" value="ECO:0007669"/>
    <property type="project" value="InterPro"/>
</dbReference>
<dbReference type="InterPro" id="IPR011171">
    <property type="entry name" value="GMF"/>
</dbReference>
<dbReference type="AlphaFoldDB" id="A0A670HT28"/>
<dbReference type="GO" id="GO:0034316">
    <property type="term" value="P:negative regulation of Arp2/3 complex-mediated actin nucleation"/>
    <property type="evidence" value="ECO:0007669"/>
    <property type="project" value="TreeGrafter"/>
</dbReference>
<dbReference type="SMART" id="SM00102">
    <property type="entry name" value="ADF"/>
    <property type="match status" value="1"/>
</dbReference>
<accession>A0A670HT28</accession>
<keyword evidence="7" id="KW-0812">Transmembrane</keyword>
<dbReference type="CDD" id="cd11283">
    <property type="entry name" value="ADF_GMF-beta_like"/>
    <property type="match status" value="1"/>
</dbReference>
<evidence type="ECO:0000256" key="7">
    <source>
        <dbReference type="SAM" id="Phobius"/>
    </source>
</evidence>
<comment type="similarity">
    <text evidence="1">Belongs to the actin-binding proteins ADF family. GMF subfamily.</text>
</comment>
<dbReference type="Pfam" id="PF03311">
    <property type="entry name" value="Cornichon"/>
    <property type="match status" value="1"/>
</dbReference>
<dbReference type="PROSITE" id="PS51263">
    <property type="entry name" value="ADF_H"/>
    <property type="match status" value="1"/>
</dbReference>
<evidence type="ECO:0000313" key="10">
    <source>
        <dbReference type="Proteomes" id="UP000472272"/>
    </source>
</evidence>
<dbReference type="GO" id="GO:0030864">
    <property type="term" value="C:cortical actin cytoskeleton"/>
    <property type="evidence" value="ECO:0007669"/>
    <property type="project" value="TreeGrafter"/>
</dbReference>
<keyword evidence="7" id="KW-0472">Membrane</keyword>
<gene>
    <name evidence="9" type="primary">GMFB</name>
</gene>
<dbReference type="InterPro" id="IPR002108">
    <property type="entry name" value="ADF-H"/>
</dbReference>
<dbReference type="GO" id="GO:0016192">
    <property type="term" value="P:vesicle-mediated transport"/>
    <property type="evidence" value="ECO:0007669"/>
    <property type="project" value="InterPro"/>
</dbReference>
<evidence type="ECO:0000256" key="4">
    <source>
        <dbReference type="ARBA" id="ARBA00023030"/>
    </source>
</evidence>
<dbReference type="GO" id="GO:0008083">
    <property type="term" value="F:growth factor activity"/>
    <property type="evidence" value="ECO:0007669"/>
    <property type="project" value="UniProtKB-KW"/>
</dbReference>
<keyword evidence="7" id="KW-1133">Transmembrane helix</keyword>
<proteinExistence type="inferred from homology"/>